<gene>
    <name evidence="5" type="primary">PUB9</name>
    <name evidence="5" type="ORF">KSP39_PZI019155</name>
</gene>
<keyword evidence="3" id="KW-0472">Membrane</keyword>
<feature type="repeat" description="ARM" evidence="2">
    <location>
        <begin position="228"/>
        <end position="270"/>
    </location>
</feature>
<dbReference type="InterPro" id="IPR058678">
    <property type="entry name" value="ARM_PUB"/>
</dbReference>
<comment type="caution">
    <text evidence="5">The sequence shown here is derived from an EMBL/GenBank/DDBJ whole genome shotgun (WGS) entry which is preliminary data.</text>
</comment>
<dbReference type="PANTHER" id="PTHR23315:SF253">
    <property type="entry name" value="U-BOX DOMAIN-CONTAINING PROTEIN 9"/>
    <property type="match status" value="1"/>
</dbReference>
<proteinExistence type="predicted"/>
<name>A0AAP0B1E2_9ASPA</name>
<keyword evidence="3" id="KW-1133">Transmembrane helix</keyword>
<accession>A0AAP0B1E2</accession>
<evidence type="ECO:0000256" key="1">
    <source>
        <dbReference type="ARBA" id="ARBA00022786"/>
    </source>
</evidence>
<dbReference type="AlphaFoldDB" id="A0AAP0B1E2"/>
<sequence length="389" mass="41541">MFLSLPDLVFFFMFLIFLISLLYKSVTISINGSMLFVIFCRRMTEPTFKNGSSPPPSSPVTCNNLVRNMITQPCADDGVAQTTPVTPDTEALITSSERRAFSSVLTGLSSPSPADRKQAVKSLRQITKRSRSFRALVGDEPTAIHQLLSILSDAGDDNELREEAVTAVFNLSIHDANKKTIGESNGIALLIQSMKIAGGTMNTRGNAAAALFTLSALDSNKSKIGELGAIPPLVDLFDTGSLAAKKDAASAIFNLCLLNENKARAVKSGAVNACIAAIEDISSEIMDESLTLLALLTTNQEAAEEVADAGGVPPLLLILRKGASSTNLENAVVVLYAACSSDRRKLKEVGEEESMHGTISKLSIGGTSRAMRKATGILEKLKRIKHNTH</sequence>
<reference evidence="5 6" key="1">
    <citation type="journal article" date="2022" name="Nat. Plants">
        <title>Genomes of leafy and leafless Platanthera orchids illuminate the evolution of mycoheterotrophy.</title>
        <authorList>
            <person name="Li M.H."/>
            <person name="Liu K.W."/>
            <person name="Li Z."/>
            <person name="Lu H.C."/>
            <person name="Ye Q.L."/>
            <person name="Zhang D."/>
            <person name="Wang J.Y."/>
            <person name="Li Y.F."/>
            <person name="Zhong Z.M."/>
            <person name="Liu X."/>
            <person name="Yu X."/>
            <person name="Liu D.K."/>
            <person name="Tu X.D."/>
            <person name="Liu B."/>
            <person name="Hao Y."/>
            <person name="Liao X.Y."/>
            <person name="Jiang Y.T."/>
            <person name="Sun W.H."/>
            <person name="Chen J."/>
            <person name="Chen Y.Q."/>
            <person name="Ai Y."/>
            <person name="Zhai J.W."/>
            <person name="Wu S.S."/>
            <person name="Zhou Z."/>
            <person name="Hsiao Y.Y."/>
            <person name="Wu W.L."/>
            <person name="Chen Y.Y."/>
            <person name="Lin Y.F."/>
            <person name="Hsu J.L."/>
            <person name="Li C.Y."/>
            <person name="Wang Z.W."/>
            <person name="Zhao X."/>
            <person name="Zhong W.Y."/>
            <person name="Ma X.K."/>
            <person name="Ma L."/>
            <person name="Huang J."/>
            <person name="Chen G.Z."/>
            <person name="Huang M.Z."/>
            <person name="Huang L."/>
            <person name="Peng D.H."/>
            <person name="Luo Y.B."/>
            <person name="Zou S.Q."/>
            <person name="Chen S.P."/>
            <person name="Lan S."/>
            <person name="Tsai W.C."/>
            <person name="Van de Peer Y."/>
            <person name="Liu Z.J."/>
        </authorList>
    </citation>
    <scope>NUCLEOTIDE SEQUENCE [LARGE SCALE GENOMIC DNA]</scope>
    <source>
        <strain evidence="5">Lor287</strain>
    </source>
</reference>
<keyword evidence="6" id="KW-1185">Reference proteome</keyword>
<keyword evidence="3" id="KW-0812">Transmembrane</keyword>
<dbReference type="EMBL" id="JBBWWQ010000017">
    <property type="protein sequence ID" value="KAK8923471.1"/>
    <property type="molecule type" value="Genomic_DNA"/>
</dbReference>
<evidence type="ECO:0000313" key="6">
    <source>
        <dbReference type="Proteomes" id="UP001418222"/>
    </source>
</evidence>
<protein>
    <submittedName>
        <fullName evidence="5">U-box domain-containing protein 9</fullName>
    </submittedName>
</protein>
<dbReference type="SUPFAM" id="SSF48371">
    <property type="entry name" value="ARM repeat"/>
    <property type="match status" value="1"/>
</dbReference>
<dbReference type="InterPro" id="IPR016024">
    <property type="entry name" value="ARM-type_fold"/>
</dbReference>
<feature type="repeat" description="ARM" evidence="2">
    <location>
        <begin position="142"/>
        <end position="186"/>
    </location>
</feature>
<dbReference type="Gene3D" id="1.25.10.10">
    <property type="entry name" value="Leucine-rich Repeat Variant"/>
    <property type="match status" value="1"/>
</dbReference>
<dbReference type="InterPro" id="IPR011989">
    <property type="entry name" value="ARM-like"/>
</dbReference>
<dbReference type="PROSITE" id="PS50176">
    <property type="entry name" value="ARM_REPEAT"/>
    <property type="match status" value="2"/>
</dbReference>
<dbReference type="Proteomes" id="UP001418222">
    <property type="component" value="Unassembled WGS sequence"/>
</dbReference>
<feature type="transmembrane region" description="Helical" evidence="3">
    <location>
        <begin position="12"/>
        <end position="39"/>
    </location>
</feature>
<keyword evidence="1" id="KW-0833">Ubl conjugation pathway</keyword>
<evidence type="ECO:0000313" key="5">
    <source>
        <dbReference type="EMBL" id="KAK8923471.1"/>
    </source>
</evidence>
<organism evidence="5 6">
    <name type="scientific">Platanthera zijinensis</name>
    <dbReference type="NCBI Taxonomy" id="2320716"/>
    <lineage>
        <taxon>Eukaryota</taxon>
        <taxon>Viridiplantae</taxon>
        <taxon>Streptophyta</taxon>
        <taxon>Embryophyta</taxon>
        <taxon>Tracheophyta</taxon>
        <taxon>Spermatophyta</taxon>
        <taxon>Magnoliopsida</taxon>
        <taxon>Liliopsida</taxon>
        <taxon>Asparagales</taxon>
        <taxon>Orchidaceae</taxon>
        <taxon>Orchidoideae</taxon>
        <taxon>Orchideae</taxon>
        <taxon>Orchidinae</taxon>
        <taxon>Platanthera</taxon>
    </lineage>
</organism>
<dbReference type="InterPro" id="IPR000225">
    <property type="entry name" value="Armadillo"/>
</dbReference>
<dbReference type="SMART" id="SM00185">
    <property type="entry name" value="ARM"/>
    <property type="match status" value="4"/>
</dbReference>
<evidence type="ECO:0000256" key="2">
    <source>
        <dbReference type="PROSITE-ProRule" id="PRU00259"/>
    </source>
</evidence>
<dbReference type="Pfam" id="PF25598">
    <property type="entry name" value="ARM_PUB"/>
    <property type="match status" value="1"/>
</dbReference>
<feature type="domain" description="U-box" evidence="4">
    <location>
        <begin position="109"/>
        <end position="352"/>
    </location>
</feature>
<evidence type="ECO:0000259" key="4">
    <source>
        <dbReference type="Pfam" id="PF25598"/>
    </source>
</evidence>
<dbReference type="PANTHER" id="PTHR23315">
    <property type="entry name" value="U BOX DOMAIN-CONTAINING"/>
    <property type="match status" value="1"/>
</dbReference>
<evidence type="ECO:0000256" key="3">
    <source>
        <dbReference type="SAM" id="Phobius"/>
    </source>
</evidence>